<evidence type="ECO:0000313" key="2">
    <source>
        <dbReference type="Proteomes" id="UP000077266"/>
    </source>
</evidence>
<evidence type="ECO:0008006" key="3">
    <source>
        <dbReference type="Google" id="ProtNLM"/>
    </source>
</evidence>
<dbReference type="Gene3D" id="3.60.130.30">
    <property type="match status" value="1"/>
</dbReference>
<sequence>MCLTLGQDIKEVLGDDFQLPYPDVPFFIDTANTGKQVVTQMHVDFKNTLFGMCVIAVFGKFNHKKHSMLVLKELKFLVQLKHGDIIFIPSALATHGNTVLTPTDIHRSWTMFNSGVLFRYCDTGFCTFESLAPEDAHNMEKMYPVFFWDYMSSHLTLQELKSYHCVA</sequence>
<dbReference type="Proteomes" id="UP000077266">
    <property type="component" value="Unassembled WGS sequence"/>
</dbReference>
<gene>
    <name evidence="1" type="ORF">EXIGLDRAFT_768299</name>
</gene>
<dbReference type="EMBL" id="KV425994">
    <property type="protein sequence ID" value="KZV93180.1"/>
    <property type="molecule type" value="Genomic_DNA"/>
</dbReference>
<dbReference type="InParanoid" id="A0A165IBR6"/>
<dbReference type="OrthoDB" id="2797114at2759"/>
<organism evidence="1 2">
    <name type="scientific">Exidia glandulosa HHB12029</name>
    <dbReference type="NCBI Taxonomy" id="1314781"/>
    <lineage>
        <taxon>Eukaryota</taxon>
        <taxon>Fungi</taxon>
        <taxon>Dikarya</taxon>
        <taxon>Basidiomycota</taxon>
        <taxon>Agaricomycotina</taxon>
        <taxon>Agaricomycetes</taxon>
        <taxon>Auriculariales</taxon>
        <taxon>Exidiaceae</taxon>
        <taxon>Exidia</taxon>
    </lineage>
</organism>
<keyword evidence="2" id="KW-1185">Reference proteome</keyword>
<evidence type="ECO:0000313" key="1">
    <source>
        <dbReference type="EMBL" id="KZV93180.1"/>
    </source>
</evidence>
<name>A0A165IBR6_EXIGL</name>
<protein>
    <recommendedName>
        <fullName evidence="3">Prolyl 4-hydroxylase alpha subunit Fe(2+) 2OG dioxygenase domain-containing protein</fullName>
    </recommendedName>
</protein>
<dbReference type="STRING" id="1314781.A0A165IBR6"/>
<dbReference type="AlphaFoldDB" id="A0A165IBR6"/>
<proteinExistence type="predicted"/>
<accession>A0A165IBR6</accession>
<reference evidence="1 2" key="1">
    <citation type="journal article" date="2016" name="Mol. Biol. Evol.">
        <title>Comparative Genomics of Early-Diverging Mushroom-Forming Fungi Provides Insights into the Origins of Lignocellulose Decay Capabilities.</title>
        <authorList>
            <person name="Nagy L.G."/>
            <person name="Riley R."/>
            <person name="Tritt A."/>
            <person name="Adam C."/>
            <person name="Daum C."/>
            <person name="Floudas D."/>
            <person name="Sun H."/>
            <person name="Yadav J.S."/>
            <person name="Pangilinan J."/>
            <person name="Larsson K.H."/>
            <person name="Matsuura K."/>
            <person name="Barry K."/>
            <person name="Labutti K."/>
            <person name="Kuo R."/>
            <person name="Ohm R.A."/>
            <person name="Bhattacharya S.S."/>
            <person name="Shirouzu T."/>
            <person name="Yoshinaga Y."/>
            <person name="Martin F.M."/>
            <person name="Grigoriev I.V."/>
            <person name="Hibbett D.S."/>
        </authorList>
    </citation>
    <scope>NUCLEOTIDE SEQUENCE [LARGE SCALE GENOMIC DNA]</scope>
    <source>
        <strain evidence="1 2">HHB12029</strain>
    </source>
</reference>